<gene>
    <name evidence="2" type="ORF">NQ318_018086</name>
</gene>
<proteinExistence type="predicted"/>
<dbReference type="Proteomes" id="UP001162162">
    <property type="component" value="Unassembled WGS sequence"/>
</dbReference>
<feature type="compositionally biased region" description="Polar residues" evidence="1">
    <location>
        <begin position="99"/>
        <end position="112"/>
    </location>
</feature>
<dbReference type="EMBL" id="JAPWTK010000003">
    <property type="protein sequence ID" value="KAJ8962129.1"/>
    <property type="molecule type" value="Genomic_DNA"/>
</dbReference>
<evidence type="ECO:0000313" key="2">
    <source>
        <dbReference type="EMBL" id="KAJ8962129.1"/>
    </source>
</evidence>
<feature type="region of interest" description="Disordered" evidence="1">
    <location>
        <begin position="99"/>
        <end position="125"/>
    </location>
</feature>
<dbReference type="PANTHER" id="PTHR46060">
    <property type="entry name" value="MARINER MOS1 TRANSPOSASE-LIKE PROTEIN"/>
    <property type="match status" value="1"/>
</dbReference>
<dbReference type="InterPro" id="IPR052709">
    <property type="entry name" value="Transposase-MT_Hybrid"/>
</dbReference>
<organism evidence="2 3">
    <name type="scientific">Aromia moschata</name>
    <dbReference type="NCBI Taxonomy" id="1265417"/>
    <lineage>
        <taxon>Eukaryota</taxon>
        <taxon>Metazoa</taxon>
        <taxon>Ecdysozoa</taxon>
        <taxon>Arthropoda</taxon>
        <taxon>Hexapoda</taxon>
        <taxon>Insecta</taxon>
        <taxon>Pterygota</taxon>
        <taxon>Neoptera</taxon>
        <taxon>Endopterygota</taxon>
        <taxon>Coleoptera</taxon>
        <taxon>Polyphaga</taxon>
        <taxon>Cucujiformia</taxon>
        <taxon>Chrysomeloidea</taxon>
        <taxon>Cerambycidae</taxon>
        <taxon>Cerambycinae</taxon>
        <taxon>Callichromatini</taxon>
        <taxon>Aromia</taxon>
    </lineage>
</organism>
<accession>A0AAV8ZEM5</accession>
<dbReference type="AlphaFoldDB" id="A0AAV8ZEM5"/>
<keyword evidence="3" id="KW-1185">Reference proteome</keyword>
<reference evidence="2" key="1">
    <citation type="journal article" date="2023" name="Insect Mol. Biol.">
        <title>Genome sequencing provides insights into the evolution of gene families encoding plant cell wall-degrading enzymes in longhorned beetles.</title>
        <authorList>
            <person name="Shin N.R."/>
            <person name="Okamura Y."/>
            <person name="Kirsch R."/>
            <person name="Pauchet Y."/>
        </authorList>
    </citation>
    <scope>NUCLEOTIDE SEQUENCE</scope>
    <source>
        <strain evidence="2">AMC_N1</strain>
    </source>
</reference>
<dbReference type="Gene3D" id="1.10.10.1450">
    <property type="match status" value="1"/>
</dbReference>
<evidence type="ECO:0008006" key="4">
    <source>
        <dbReference type="Google" id="ProtNLM"/>
    </source>
</evidence>
<evidence type="ECO:0000313" key="3">
    <source>
        <dbReference type="Proteomes" id="UP001162162"/>
    </source>
</evidence>
<sequence>MRENGVYVSLEQRIIIKFLAKEGENPTEILRRLQAQCGDNTLSRTRVFAWYKEFSGGREKVENHSHDRRPRTSLTEANISKFWDVVLYAAYGLTLTSPGPASASETCTSAKTQRAGKIARDTDVD</sequence>
<comment type="caution">
    <text evidence="2">The sequence shown here is derived from an EMBL/GenBank/DDBJ whole genome shotgun (WGS) entry which is preliminary data.</text>
</comment>
<name>A0AAV8ZEM5_9CUCU</name>
<evidence type="ECO:0000256" key="1">
    <source>
        <dbReference type="SAM" id="MobiDB-lite"/>
    </source>
</evidence>
<protein>
    <recommendedName>
        <fullName evidence="4">Mos1 transposase HTH domain-containing protein</fullName>
    </recommendedName>
</protein>
<dbReference type="PANTHER" id="PTHR46060:SF1">
    <property type="entry name" value="MARINER MOS1 TRANSPOSASE-LIKE PROTEIN"/>
    <property type="match status" value="1"/>
</dbReference>